<dbReference type="PANTHER" id="PTHR40265:SF1">
    <property type="entry name" value="GLYOXALASE-LIKE DOMAIN-CONTAINING PROTEIN"/>
    <property type="match status" value="1"/>
</dbReference>
<dbReference type="InterPro" id="IPR025870">
    <property type="entry name" value="Glyoxalase-like_dom"/>
</dbReference>
<gene>
    <name evidence="2" type="ORF">EFY87_02160</name>
</gene>
<dbReference type="Proteomes" id="UP000271678">
    <property type="component" value="Unassembled WGS sequence"/>
</dbReference>
<dbReference type="OrthoDB" id="8857320at2"/>
<reference evidence="2 3" key="1">
    <citation type="submission" date="2018-11" db="EMBL/GenBank/DDBJ databases">
        <title>Draft genome of Simplicispira Flexivirga sp. BO-16.</title>
        <authorList>
            <person name="Im W.T."/>
        </authorList>
    </citation>
    <scope>NUCLEOTIDE SEQUENCE [LARGE SCALE GENOMIC DNA]</scope>
    <source>
        <strain evidence="2 3">BO-16</strain>
    </source>
</reference>
<dbReference type="Pfam" id="PF13468">
    <property type="entry name" value="Glyoxalase_3"/>
    <property type="match status" value="1"/>
</dbReference>
<evidence type="ECO:0000259" key="1">
    <source>
        <dbReference type="Pfam" id="PF13468"/>
    </source>
</evidence>
<name>A0A3M9MIW2_9MICO</name>
<organism evidence="2 3">
    <name type="scientific">Flexivirga caeni</name>
    <dbReference type="NCBI Taxonomy" id="2294115"/>
    <lineage>
        <taxon>Bacteria</taxon>
        <taxon>Bacillati</taxon>
        <taxon>Actinomycetota</taxon>
        <taxon>Actinomycetes</taxon>
        <taxon>Micrococcales</taxon>
        <taxon>Dermacoccaceae</taxon>
        <taxon>Flexivirga</taxon>
    </lineage>
</organism>
<dbReference type="RefSeq" id="WP_123269686.1">
    <property type="nucleotide sequence ID" value="NZ_RJJQ01000001.1"/>
</dbReference>
<evidence type="ECO:0000313" key="3">
    <source>
        <dbReference type="Proteomes" id="UP000271678"/>
    </source>
</evidence>
<sequence>MRVDHLVFAAEPDGMVATAKRLGDLLGVEPVDGGLHPRFGTRNSIIPLTDHRFVEVVEVLDHPASDKAPFGQAVRARSAAGGGWLGWVVEVEDMSIPERLLGRSAVPGNRHRPDGVEICWKQIGIRGLMADPQVPFFIEWQSTEYHPSAEGPTTATLAGLQIAGSPDRVREWLGLVGEPGVDRDEWEPEIDFDFAAPHGTPGVMSVKFTCANGEVSI</sequence>
<evidence type="ECO:0000313" key="2">
    <source>
        <dbReference type="EMBL" id="RNI25444.1"/>
    </source>
</evidence>
<feature type="domain" description="Glyoxalase-like" evidence="1">
    <location>
        <begin position="3"/>
        <end position="173"/>
    </location>
</feature>
<dbReference type="AlphaFoldDB" id="A0A3M9MIW2"/>
<comment type="caution">
    <text evidence="2">The sequence shown here is derived from an EMBL/GenBank/DDBJ whole genome shotgun (WGS) entry which is preliminary data.</text>
</comment>
<dbReference type="PANTHER" id="PTHR40265">
    <property type="entry name" value="BLL2707 PROTEIN"/>
    <property type="match status" value="1"/>
</dbReference>
<keyword evidence="3" id="KW-1185">Reference proteome</keyword>
<dbReference type="EMBL" id="RJJQ01000001">
    <property type="protein sequence ID" value="RNI25444.1"/>
    <property type="molecule type" value="Genomic_DNA"/>
</dbReference>
<protein>
    <submittedName>
        <fullName evidence="2">VOC family protein</fullName>
    </submittedName>
</protein>
<dbReference type="Gene3D" id="3.10.180.10">
    <property type="entry name" value="2,3-Dihydroxybiphenyl 1,2-Dioxygenase, domain 1"/>
    <property type="match status" value="1"/>
</dbReference>
<accession>A0A3M9MIW2</accession>
<proteinExistence type="predicted"/>
<dbReference type="InterPro" id="IPR029068">
    <property type="entry name" value="Glyas_Bleomycin-R_OHBP_Dase"/>
</dbReference>